<dbReference type="FunFam" id="1.10.760.10:FF:000001">
    <property type="entry name" value="Cytochrome c iso-1"/>
    <property type="match status" value="1"/>
</dbReference>
<dbReference type="AlphaFoldDB" id="A0A1X0QTH7"/>
<sequence length="102" mass="11487">GNATADAKLFKSRCYQCHIVKDGGTKQVPNLHGIFGRKTGQVSGYRYSEVNLQKGIIWNEKFLGIYLINPKKLIPGTKVIFAGYKKKDRAGVIAYLKHLKNY</sequence>
<dbReference type="Proteomes" id="UP000242414">
    <property type="component" value="Unassembled WGS sequence"/>
</dbReference>
<evidence type="ECO:0000256" key="5">
    <source>
        <dbReference type="ARBA" id="ARBA00022660"/>
    </source>
</evidence>
<dbReference type="InterPro" id="IPR009056">
    <property type="entry name" value="Cyt_c-like_dom"/>
</dbReference>
<dbReference type="InterPro" id="IPR002327">
    <property type="entry name" value="Cyt_c_1A/1B"/>
</dbReference>
<evidence type="ECO:0000256" key="8">
    <source>
        <dbReference type="ARBA" id="ARBA00023004"/>
    </source>
</evidence>
<evidence type="ECO:0000256" key="10">
    <source>
        <dbReference type="RuleBase" id="RU004426"/>
    </source>
</evidence>
<dbReference type="GO" id="GO:0009055">
    <property type="term" value="F:electron transfer activity"/>
    <property type="evidence" value="ECO:0007669"/>
    <property type="project" value="InterPro"/>
</dbReference>
<evidence type="ECO:0000256" key="1">
    <source>
        <dbReference type="ARBA" id="ARBA00004569"/>
    </source>
</evidence>
<dbReference type="OrthoDB" id="449280at2759"/>
<keyword evidence="5 11" id="KW-0679">Respiratory chain</keyword>
<evidence type="ECO:0000259" key="12">
    <source>
        <dbReference type="PROSITE" id="PS51007"/>
    </source>
</evidence>
<comment type="PTM">
    <text evidence="11">Binds 1 heme group per subunit.</text>
</comment>
<dbReference type="GO" id="GO:0046872">
    <property type="term" value="F:metal ion binding"/>
    <property type="evidence" value="ECO:0007669"/>
    <property type="project" value="UniProtKB-KW"/>
</dbReference>
<keyword evidence="8 9" id="KW-0408">Iron</keyword>
<organism evidence="13">
    <name type="scientific">Rhizopus microsporus var. microsporus</name>
    <dbReference type="NCBI Taxonomy" id="86635"/>
    <lineage>
        <taxon>Eukaryota</taxon>
        <taxon>Fungi</taxon>
        <taxon>Fungi incertae sedis</taxon>
        <taxon>Mucoromycota</taxon>
        <taxon>Mucoromycotina</taxon>
        <taxon>Mucoromycetes</taxon>
        <taxon>Mucorales</taxon>
        <taxon>Mucorineae</taxon>
        <taxon>Rhizopodaceae</taxon>
        <taxon>Rhizopus</taxon>
    </lineage>
</organism>
<dbReference type="GO" id="GO:0005758">
    <property type="term" value="C:mitochondrial intermembrane space"/>
    <property type="evidence" value="ECO:0007669"/>
    <property type="project" value="UniProtKB-SubCell"/>
</dbReference>
<dbReference type="Gene3D" id="1.10.760.10">
    <property type="entry name" value="Cytochrome c-like domain"/>
    <property type="match status" value="1"/>
</dbReference>
<evidence type="ECO:0000256" key="2">
    <source>
        <dbReference type="ARBA" id="ARBA00006488"/>
    </source>
</evidence>
<feature type="non-terminal residue" evidence="13">
    <location>
        <position position="1"/>
    </location>
</feature>
<dbReference type="PANTHER" id="PTHR11961">
    <property type="entry name" value="CYTOCHROME C"/>
    <property type="match status" value="1"/>
</dbReference>
<feature type="domain" description="Cytochrome c" evidence="12">
    <location>
        <begin position="1"/>
        <end position="100"/>
    </location>
</feature>
<dbReference type="EMBL" id="KV922020">
    <property type="protein sequence ID" value="ORE03038.1"/>
    <property type="molecule type" value="Genomic_DNA"/>
</dbReference>
<dbReference type="PROSITE" id="PS51007">
    <property type="entry name" value="CYTC"/>
    <property type="match status" value="1"/>
</dbReference>
<dbReference type="GO" id="GO:0020037">
    <property type="term" value="F:heme binding"/>
    <property type="evidence" value="ECO:0007669"/>
    <property type="project" value="InterPro"/>
</dbReference>
<comment type="similarity">
    <text evidence="2 10">Belongs to the cytochrome c family.</text>
</comment>
<evidence type="ECO:0000256" key="9">
    <source>
        <dbReference type="PROSITE-ProRule" id="PRU00433"/>
    </source>
</evidence>
<dbReference type="VEuPathDB" id="FungiDB:BCV72DRAFT_316189"/>
<keyword evidence="4 9" id="KW-0349">Heme</keyword>
<evidence type="ECO:0000256" key="7">
    <source>
        <dbReference type="ARBA" id="ARBA00022982"/>
    </source>
</evidence>
<reference evidence="13" key="1">
    <citation type="journal article" date="2016" name="Proc. Natl. Acad. Sci. U.S.A.">
        <title>Lipid metabolic changes in an early divergent fungus govern the establishment of a mutualistic symbiosis with endobacteria.</title>
        <authorList>
            <person name="Lastovetsky O.A."/>
            <person name="Gaspar M.L."/>
            <person name="Mondo S.J."/>
            <person name="LaButti K.M."/>
            <person name="Sandor L."/>
            <person name="Grigoriev I.V."/>
            <person name="Henry S.A."/>
            <person name="Pawlowska T.E."/>
        </authorList>
    </citation>
    <scope>NUCLEOTIDE SEQUENCE [LARGE SCALE GENOMIC DNA]</scope>
    <source>
        <strain evidence="13">ATCC 52814</strain>
    </source>
</reference>
<dbReference type="Pfam" id="PF00034">
    <property type="entry name" value="Cytochrom_C"/>
    <property type="match status" value="1"/>
</dbReference>
<dbReference type="InterPro" id="IPR036909">
    <property type="entry name" value="Cyt_c-like_dom_sf"/>
</dbReference>
<dbReference type="PRINTS" id="PR00604">
    <property type="entry name" value="CYTCHRMECIAB"/>
</dbReference>
<comment type="subcellular location">
    <subcellularLocation>
        <location evidence="1">Mitochondrion intermembrane space</location>
    </subcellularLocation>
</comment>
<evidence type="ECO:0000256" key="11">
    <source>
        <dbReference type="RuleBase" id="RU004427"/>
    </source>
</evidence>
<keyword evidence="3 11" id="KW-0813">Transport</keyword>
<comment type="function">
    <text evidence="11">Electron carrier protein. The oxidized form of the cytochrome c heme group can accept an electron from the heme group of the cytochrome c1 subunit of cytochrome reductase. Cytochrome c then transfers this electron to the cytochrome oxidase complex, the final protein carrier in the mitochondrial electron-transport chain.</text>
</comment>
<dbReference type="SUPFAM" id="SSF46626">
    <property type="entry name" value="Cytochrome c"/>
    <property type="match status" value="1"/>
</dbReference>
<evidence type="ECO:0000256" key="4">
    <source>
        <dbReference type="ARBA" id="ARBA00022617"/>
    </source>
</evidence>
<evidence type="ECO:0000313" key="13">
    <source>
        <dbReference type="EMBL" id="ORE03038.1"/>
    </source>
</evidence>
<keyword evidence="7 11" id="KW-0249">Electron transport</keyword>
<gene>
    <name evidence="13" type="ORF">BCV72DRAFT_316189</name>
</gene>
<evidence type="ECO:0000256" key="3">
    <source>
        <dbReference type="ARBA" id="ARBA00022448"/>
    </source>
</evidence>
<evidence type="ECO:0000256" key="6">
    <source>
        <dbReference type="ARBA" id="ARBA00022723"/>
    </source>
</evidence>
<protein>
    <submittedName>
        <fullName evidence="13">Cytochrome c</fullName>
    </submittedName>
</protein>
<keyword evidence="6 9" id="KW-0479">Metal-binding</keyword>
<proteinExistence type="inferred from homology"/>
<accession>A0A1X0QTH7</accession>
<name>A0A1X0QTH7_RHIZD</name>
<keyword evidence="11" id="KW-0496">Mitochondrion</keyword>